<feature type="transmembrane region" description="Helical" evidence="11">
    <location>
        <begin position="7"/>
        <end position="27"/>
    </location>
</feature>
<evidence type="ECO:0000256" key="7">
    <source>
        <dbReference type="ARBA" id="ARBA00023136"/>
    </source>
</evidence>
<dbReference type="PRINTS" id="PR00901">
    <property type="entry name" value="PHEROMONEBAR"/>
</dbReference>
<keyword evidence="3" id="KW-0589">Pheromone response</keyword>
<name>A0A9P7G0P8_9AGAR</name>
<evidence type="ECO:0008006" key="14">
    <source>
        <dbReference type="Google" id="ProtNLM"/>
    </source>
</evidence>
<keyword evidence="7 11" id="KW-0472">Membrane</keyword>
<evidence type="ECO:0000256" key="2">
    <source>
        <dbReference type="ARBA" id="ARBA00011085"/>
    </source>
</evidence>
<protein>
    <recommendedName>
        <fullName evidence="14">Pheromone receptor</fullName>
    </recommendedName>
</protein>
<evidence type="ECO:0000256" key="3">
    <source>
        <dbReference type="ARBA" id="ARBA00022507"/>
    </source>
</evidence>
<feature type="transmembrane region" description="Helical" evidence="11">
    <location>
        <begin position="110"/>
        <end position="132"/>
    </location>
</feature>
<evidence type="ECO:0000256" key="5">
    <source>
        <dbReference type="ARBA" id="ARBA00022989"/>
    </source>
</evidence>
<dbReference type="PANTHER" id="PTHR28097">
    <property type="entry name" value="PHEROMONE A FACTOR RECEPTOR"/>
    <property type="match status" value="1"/>
</dbReference>
<accession>A0A9P7G0P8</accession>
<dbReference type="Pfam" id="PF02076">
    <property type="entry name" value="STE3"/>
    <property type="match status" value="1"/>
</dbReference>
<dbReference type="PRINTS" id="PR00899">
    <property type="entry name" value="GPCRSTE3"/>
</dbReference>
<reference evidence="12" key="2">
    <citation type="submission" date="2021-10" db="EMBL/GenBank/DDBJ databases">
        <title>Phylogenomics reveals ancestral predisposition of the termite-cultivated fungus Termitomyces towards a domesticated lifestyle.</title>
        <authorList>
            <person name="Auxier B."/>
            <person name="Grum-Grzhimaylo A."/>
            <person name="Cardenas M.E."/>
            <person name="Lodge J.D."/>
            <person name="Laessoe T."/>
            <person name="Pedersen O."/>
            <person name="Smith M.E."/>
            <person name="Kuyper T.W."/>
            <person name="Franco-Molano E.A."/>
            <person name="Baroni T.J."/>
            <person name="Aanen D.K."/>
        </authorList>
    </citation>
    <scope>NUCLEOTIDE SEQUENCE</scope>
    <source>
        <strain evidence="12">AP01</strain>
        <tissue evidence="12">Mycelium</tissue>
    </source>
</reference>
<dbReference type="InterPro" id="IPR001499">
    <property type="entry name" value="GPCR_STE3"/>
</dbReference>
<dbReference type="PANTHER" id="PTHR28097:SF1">
    <property type="entry name" value="PHEROMONE A FACTOR RECEPTOR"/>
    <property type="match status" value="1"/>
</dbReference>
<sequence length="483" mass="52829">MSIPNEVITALSFIGFVMCCIPFPWHFEAWNTGTCLYMAWTGLACLTQFINSIVWNKNAINWAPVWCDITARIIIGVSVAIPAASLCINRRLYHIASVRSVTVTKAEKRRAIMVDLAIGLGLPILTMVLQYIPQGHRFDIFEDVGCFPYTYMTPVGIALVNMPPVLIGTVSAVYSVLSIRAFLKSHRQFQEFLSSSNNLSKNRYIRLILMAGVETSLTVPLGVWTIYSNAVTREIAPWKGWADTHLEFSRVDQIPAILWRSDKGTERGLEMTRILVIFAAFVFFGFFGFAEEARKNYRSAAQTMAKRVGLSTASSSFTLWSSTGSKSKGVASSKGTTSSTGPAALPMHVERKTIRKHDSLDSFSDMSASFADVGGILDEKNEKDDKSLNLPRISYDGLRLQDVGGTLADFNDGPYSPTPSSGASSASSISELSPTAPEAAVTRPDSVCIEISSVRHLQIGEFSDALSIPEPAVPRHISDSSPV</sequence>
<feature type="transmembrane region" description="Helical" evidence="11">
    <location>
        <begin position="165"/>
        <end position="183"/>
    </location>
</feature>
<dbReference type="EMBL" id="JABCKV010000548">
    <property type="protein sequence ID" value="KAG5640715.1"/>
    <property type="molecule type" value="Genomic_DNA"/>
</dbReference>
<gene>
    <name evidence="12" type="ORF">DXG03_007436</name>
</gene>
<evidence type="ECO:0000313" key="12">
    <source>
        <dbReference type="EMBL" id="KAG5640715.1"/>
    </source>
</evidence>
<feature type="compositionally biased region" description="Low complexity" evidence="10">
    <location>
        <begin position="418"/>
        <end position="436"/>
    </location>
</feature>
<dbReference type="Proteomes" id="UP000775547">
    <property type="component" value="Unassembled WGS sequence"/>
</dbReference>
<evidence type="ECO:0000256" key="6">
    <source>
        <dbReference type="ARBA" id="ARBA00023040"/>
    </source>
</evidence>
<dbReference type="InterPro" id="IPR000481">
    <property type="entry name" value="GPCR_Pheromne_B_alpha_rcpt"/>
</dbReference>
<dbReference type="GO" id="GO:0004934">
    <property type="term" value="F:mating-type alpha-factor pheromone receptor activity"/>
    <property type="evidence" value="ECO:0007669"/>
    <property type="project" value="InterPro"/>
</dbReference>
<evidence type="ECO:0000256" key="4">
    <source>
        <dbReference type="ARBA" id="ARBA00022692"/>
    </source>
</evidence>
<evidence type="ECO:0000256" key="11">
    <source>
        <dbReference type="SAM" id="Phobius"/>
    </source>
</evidence>
<keyword evidence="5 11" id="KW-1133">Transmembrane helix</keyword>
<comment type="caution">
    <text evidence="12">The sequence shown here is derived from an EMBL/GenBank/DDBJ whole genome shotgun (WGS) entry which is preliminary data.</text>
</comment>
<evidence type="ECO:0000256" key="9">
    <source>
        <dbReference type="ARBA" id="ARBA00023224"/>
    </source>
</evidence>
<evidence type="ECO:0000256" key="8">
    <source>
        <dbReference type="ARBA" id="ARBA00023170"/>
    </source>
</evidence>
<keyword evidence="13" id="KW-1185">Reference proteome</keyword>
<keyword evidence="6" id="KW-0297">G-protein coupled receptor</keyword>
<evidence type="ECO:0000313" key="13">
    <source>
        <dbReference type="Proteomes" id="UP000775547"/>
    </source>
</evidence>
<dbReference type="GO" id="GO:0005886">
    <property type="term" value="C:plasma membrane"/>
    <property type="evidence" value="ECO:0007669"/>
    <property type="project" value="TreeGrafter"/>
</dbReference>
<dbReference type="CDD" id="cd14966">
    <property type="entry name" value="7tmD_STE3"/>
    <property type="match status" value="1"/>
</dbReference>
<feature type="compositionally biased region" description="Low complexity" evidence="10">
    <location>
        <begin position="321"/>
        <end position="341"/>
    </location>
</feature>
<feature type="transmembrane region" description="Helical" evidence="11">
    <location>
        <begin position="271"/>
        <end position="290"/>
    </location>
</feature>
<organism evidence="12 13">
    <name type="scientific">Asterophora parasitica</name>
    <dbReference type="NCBI Taxonomy" id="117018"/>
    <lineage>
        <taxon>Eukaryota</taxon>
        <taxon>Fungi</taxon>
        <taxon>Dikarya</taxon>
        <taxon>Basidiomycota</taxon>
        <taxon>Agaricomycotina</taxon>
        <taxon>Agaricomycetes</taxon>
        <taxon>Agaricomycetidae</taxon>
        <taxon>Agaricales</taxon>
        <taxon>Tricholomatineae</taxon>
        <taxon>Lyophyllaceae</taxon>
        <taxon>Asterophora</taxon>
    </lineage>
</organism>
<proteinExistence type="inferred from homology"/>
<dbReference type="AlphaFoldDB" id="A0A9P7G0P8"/>
<reference evidence="12" key="1">
    <citation type="submission" date="2020-07" db="EMBL/GenBank/DDBJ databases">
        <authorList>
            <person name="Nieuwenhuis M."/>
            <person name="Van De Peppel L.J.J."/>
        </authorList>
    </citation>
    <scope>NUCLEOTIDE SEQUENCE</scope>
    <source>
        <strain evidence="12">AP01</strain>
        <tissue evidence="12">Mycelium</tissue>
    </source>
</reference>
<comment type="similarity">
    <text evidence="2">Belongs to the G-protein coupled receptor 4 family.</text>
</comment>
<evidence type="ECO:0000256" key="1">
    <source>
        <dbReference type="ARBA" id="ARBA00004141"/>
    </source>
</evidence>
<feature type="region of interest" description="Disordered" evidence="10">
    <location>
        <begin position="409"/>
        <end position="444"/>
    </location>
</feature>
<keyword evidence="4 11" id="KW-0812">Transmembrane</keyword>
<keyword evidence="8" id="KW-0675">Receptor</keyword>
<dbReference type="OrthoDB" id="2874149at2759"/>
<keyword evidence="9" id="KW-0807">Transducer</keyword>
<feature type="transmembrane region" description="Helical" evidence="11">
    <location>
        <begin position="204"/>
        <end position="227"/>
    </location>
</feature>
<dbReference type="GO" id="GO:0000750">
    <property type="term" value="P:pheromone-dependent signal transduction involved in conjugation with cellular fusion"/>
    <property type="evidence" value="ECO:0007669"/>
    <property type="project" value="TreeGrafter"/>
</dbReference>
<evidence type="ECO:0000256" key="10">
    <source>
        <dbReference type="SAM" id="MobiDB-lite"/>
    </source>
</evidence>
<comment type="subcellular location">
    <subcellularLocation>
        <location evidence="1">Membrane</location>
        <topology evidence="1">Multi-pass membrane protein</topology>
    </subcellularLocation>
</comment>
<feature type="region of interest" description="Disordered" evidence="10">
    <location>
        <begin position="321"/>
        <end position="349"/>
    </location>
</feature>